<dbReference type="Proteomes" id="UP000694864">
    <property type="component" value="Chromosome 2"/>
</dbReference>
<reference evidence="3" key="2">
    <citation type="submission" date="2025-08" db="UniProtKB">
        <authorList>
            <consortium name="RefSeq"/>
        </authorList>
    </citation>
    <scope>IDENTIFICATION</scope>
    <source>
        <tissue evidence="3">Leaf</tissue>
    </source>
</reference>
<dbReference type="InterPro" id="IPR005135">
    <property type="entry name" value="Endo/exonuclease/phosphatase"/>
</dbReference>
<dbReference type="Pfam" id="PF03372">
    <property type="entry name" value="Exo_endo_phos"/>
    <property type="match status" value="1"/>
</dbReference>
<evidence type="ECO:0000313" key="2">
    <source>
        <dbReference type="Proteomes" id="UP000694864"/>
    </source>
</evidence>
<dbReference type="Gene3D" id="3.60.10.10">
    <property type="entry name" value="Endonuclease/exonuclease/phosphatase"/>
    <property type="match status" value="1"/>
</dbReference>
<dbReference type="InterPro" id="IPR036691">
    <property type="entry name" value="Endo/exonu/phosph_ase_sf"/>
</dbReference>
<dbReference type="GeneID" id="104748682"/>
<dbReference type="SUPFAM" id="SSF56219">
    <property type="entry name" value="DNase I-like"/>
    <property type="match status" value="1"/>
</dbReference>
<evidence type="ECO:0000313" key="3">
    <source>
        <dbReference type="RefSeq" id="XP_010468589.1"/>
    </source>
</evidence>
<sequence>MTCVVQFPGEDSEFVVSFVYAVNHQTGHQELWEEICALSRDHSVNSRPWVLLGDFNQTLNPADHSSGGTKIKKGMEEFRDCLAYANLQDLTIRGNQFTWWNKQETNPIAKKLDRVLANDEWRIIYPFSYSQFPEPDFSDHSPSIIDLGRRQQGRRHFMISHFLLHHEDFLPRLLHYWHDMDPHGTAQYSMMKRLKGLKGVIRI</sequence>
<dbReference type="PANTHER" id="PTHR33710">
    <property type="entry name" value="BNAC02G09200D PROTEIN"/>
    <property type="match status" value="1"/>
</dbReference>
<dbReference type="PANTHER" id="PTHR33710:SF77">
    <property type="entry name" value="DNASE I-LIKE SUPERFAMILY PROTEIN"/>
    <property type="match status" value="1"/>
</dbReference>
<feature type="domain" description="Endonuclease/exonuclease/phosphatase" evidence="1">
    <location>
        <begin position="23"/>
        <end position="140"/>
    </location>
</feature>
<protein>
    <submittedName>
        <fullName evidence="3">Uncharacterized protein LOC104748682</fullName>
    </submittedName>
</protein>
<accession>A0ABM0WBF8</accession>
<name>A0ABM0WBF8_CAMSA</name>
<dbReference type="RefSeq" id="XP_010468589.1">
    <property type="nucleotide sequence ID" value="XM_010470287.1"/>
</dbReference>
<reference evidence="2" key="1">
    <citation type="journal article" date="2014" name="Nat. Commun.">
        <title>The emerging biofuel crop Camelina sativa retains a highly undifferentiated hexaploid genome structure.</title>
        <authorList>
            <person name="Kagale S."/>
            <person name="Koh C."/>
            <person name="Nixon J."/>
            <person name="Bollina V."/>
            <person name="Clarke W.E."/>
            <person name="Tuteja R."/>
            <person name="Spillane C."/>
            <person name="Robinson S.J."/>
            <person name="Links M.G."/>
            <person name="Clarke C."/>
            <person name="Higgins E.E."/>
            <person name="Huebert T."/>
            <person name="Sharpe A.G."/>
            <person name="Parkin I.A."/>
        </authorList>
    </citation>
    <scope>NUCLEOTIDE SEQUENCE [LARGE SCALE GENOMIC DNA]</scope>
    <source>
        <strain evidence="2">cv. DH55</strain>
    </source>
</reference>
<proteinExistence type="predicted"/>
<keyword evidence="2" id="KW-1185">Reference proteome</keyword>
<organism evidence="2 3">
    <name type="scientific">Camelina sativa</name>
    <name type="common">False flax</name>
    <name type="synonym">Myagrum sativum</name>
    <dbReference type="NCBI Taxonomy" id="90675"/>
    <lineage>
        <taxon>Eukaryota</taxon>
        <taxon>Viridiplantae</taxon>
        <taxon>Streptophyta</taxon>
        <taxon>Embryophyta</taxon>
        <taxon>Tracheophyta</taxon>
        <taxon>Spermatophyta</taxon>
        <taxon>Magnoliopsida</taxon>
        <taxon>eudicotyledons</taxon>
        <taxon>Gunneridae</taxon>
        <taxon>Pentapetalae</taxon>
        <taxon>rosids</taxon>
        <taxon>malvids</taxon>
        <taxon>Brassicales</taxon>
        <taxon>Brassicaceae</taxon>
        <taxon>Camelineae</taxon>
        <taxon>Camelina</taxon>
    </lineage>
</organism>
<gene>
    <name evidence="3" type="primary">LOC104748682</name>
</gene>
<evidence type="ECO:0000259" key="1">
    <source>
        <dbReference type="Pfam" id="PF03372"/>
    </source>
</evidence>